<keyword evidence="3" id="KW-1185">Reference proteome</keyword>
<dbReference type="EMBL" id="JAQOMS010000002">
    <property type="protein sequence ID" value="MDC2889193.1"/>
    <property type="molecule type" value="Genomic_DNA"/>
</dbReference>
<name>A0ABT5FCE2_9GAMM</name>
<keyword evidence="1" id="KW-0812">Transmembrane</keyword>
<dbReference type="Proteomes" id="UP001528411">
    <property type="component" value="Unassembled WGS sequence"/>
</dbReference>
<gene>
    <name evidence="2" type="ORF">PN838_10980</name>
</gene>
<protein>
    <submittedName>
        <fullName evidence="2">Uncharacterized protein</fullName>
    </submittedName>
</protein>
<evidence type="ECO:0000313" key="3">
    <source>
        <dbReference type="Proteomes" id="UP001528411"/>
    </source>
</evidence>
<accession>A0ABT5FCE2</accession>
<sequence>MQTLKTAQFTLVFGGGKDSTIKVEQPPLVTGECLLATTGMMISALGGPISFISGLITAVSSCLLKD</sequence>
<proteinExistence type="predicted"/>
<evidence type="ECO:0000313" key="2">
    <source>
        <dbReference type="EMBL" id="MDC2889193.1"/>
    </source>
</evidence>
<organism evidence="2 3">
    <name type="scientific">Psychrosphaera algicola</name>
    <dbReference type="NCBI Taxonomy" id="3023714"/>
    <lineage>
        <taxon>Bacteria</taxon>
        <taxon>Pseudomonadati</taxon>
        <taxon>Pseudomonadota</taxon>
        <taxon>Gammaproteobacteria</taxon>
        <taxon>Alteromonadales</taxon>
        <taxon>Pseudoalteromonadaceae</taxon>
        <taxon>Psychrosphaera</taxon>
    </lineage>
</organism>
<evidence type="ECO:0000256" key="1">
    <source>
        <dbReference type="SAM" id="Phobius"/>
    </source>
</evidence>
<dbReference type="RefSeq" id="WP_272180682.1">
    <property type="nucleotide sequence ID" value="NZ_JAQOMS010000002.1"/>
</dbReference>
<keyword evidence="1" id="KW-1133">Transmembrane helix</keyword>
<reference evidence="2 3" key="1">
    <citation type="submission" date="2023-01" db="EMBL/GenBank/DDBJ databases">
        <title>Psychrosphaera sp. nov., isolated from marine algae.</title>
        <authorList>
            <person name="Bayburt H."/>
            <person name="Choi B.J."/>
            <person name="Kim J.M."/>
            <person name="Choi D.G."/>
            <person name="Jeon C.O."/>
        </authorList>
    </citation>
    <scope>NUCLEOTIDE SEQUENCE [LARGE SCALE GENOMIC DNA]</scope>
    <source>
        <strain evidence="2 3">G1-22</strain>
    </source>
</reference>
<feature type="transmembrane region" description="Helical" evidence="1">
    <location>
        <begin position="40"/>
        <end position="64"/>
    </location>
</feature>
<comment type="caution">
    <text evidence="2">The sequence shown here is derived from an EMBL/GenBank/DDBJ whole genome shotgun (WGS) entry which is preliminary data.</text>
</comment>
<keyword evidence="1" id="KW-0472">Membrane</keyword>